<evidence type="ECO:0000313" key="4">
    <source>
        <dbReference type="EMBL" id="GAG10706.1"/>
    </source>
</evidence>
<dbReference type="Pfam" id="PF00890">
    <property type="entry name" value="FAD_binding_2"/>
    <property type="match status" value="1"/>
</dbReference>
<dbReference type="EMBL" id="BARS01020727">
    <property type="protein sequence ID" value="GAG10706.1"/>
    <property type="molecule type" value="Genomic_DNA"/>
</dbReference>
<evidence type="ECO:0000256" key="1">
    <source>
        <dbReference type="ARBA" id="ARBA00022630"/>
    </source>
</evidence>
<dbReference type="AlphaFoldDB" id="X0WDE6"/>
<evidence type="ECO:0000259" key="3">
    <source>
        <dbReference type="Pfam" id="PF00890"/>
    </source>
</evidence>
<sequence>MDWNKLVQEHGMPEWPYPIEYGKETEVDTEVLVLGGGIAGCWAGISAARRGVKVVLVEKAATIRSGGGGSGCDHWINTPHPGSGITAEEVVEWELEYTGGYTNAISRYIAARESYETLLELGQMGGKIRDTEDEFKGAPFRDEETKFLFAYDYENRIHFRVWGTTFKPALFNE</sequence>
<dbReference type="InterPro" id="IPR036188">
    <property type="entry name" value="FAD/NAD-bd_sf"/>
</dbReference>
<protein>
    <recommendedName>
        <fullName evidence="3">FAD-dependent oxidoreductase 2 FAD-binding domain-containing protein</fullName>
    </recommendedName>
</protein>
<organism evidence="4">
    <name type="scientific">marine sediment metagenome</name>
    <dbReference type="NCBI Taxonomy" id="412755"/>
    <lineage>
        <taxon>unclassified sequences</taxon>
        <taxon>metagenomes</taxon>
        <taxon>ecological metagenomes</taxon>
    </lineage>
</organism>
<dbReference type="InterPro" id="IPR003953">
    <property type="entry name" value="FAD-dep_OxRdtase_2_FAD-bd"/>
</dbReference>
<name>X0WDE6_9ZZZZ</name>
<dbReference type="SUPFAM" id="SSF51905">
    <property type="entry name" value="FAD/NAD(P)-binding domain"/>
    <property type="match status" value="1"/>
</dbReference>
<accession>X0WDE6</accession>
<reference evidence="4" key="1">
    <citation type="journal article" date="2014" name="Front. Microbiol.">
        <title>High frequency of phylogenetically diverse reductive dehalogenase-homologous genes in deep subseafloor sedimentary metagenomes.</title>
        <authorList>
            <person name="Kawai M."/>
            <person name="Futagami T."/>
            <person name="Toyoda A."/>
            <person name="Takaki Y."/>
            <person name="Nishi S."/>
            <person name="Hori S."/>
            <person name="Arai W."/>
            <person name="Tsubouchi T."/>
            <person name="Morono Y."/>
            <person name="Uchiyama I."/>
            <person name="Ito T."/>
            <person name="Fujiyama A."/>
            <person name="Inagaki F."/>
            <person name="Takami H."/>
        </authorList>
    </citation>
    <scope>NUCLEOTIDE SEQUENCE</scope>
    <source>
        <strain evidence="4">Expedition CK06-06</strain>
    </source>
</reference>
<proteinExistence type="predicted"/>
<dbReference type="GO" id="GO:0016491">
    <property type="term" value="F:oxidoreductase activity"/>
    <property type="evidence" value="ECO:0007669"/>
    <property type="project" value="UniProtKB-KW"/>
</dbReference>
<feature type="domain" description="FAD-dependent oxidoreductase 2 FAD-binding" evidence="3">
    <location>
        <begin position="31"/>
        <end position="146"/>
    </location>
</feature>
<evidence type="ECO:0000256" key="2">
    <source>
        <dbReference type="ARBA" id="ARBA00023002"/>
    </source>
</evidence>
<dbReference type="Gene3D" id="3.50.50.60">
    <property type="entry name" value="FAD/NAD(P)-binding domain"/>
    <property type="match status" value="1"/>
</dbReference>
<keyword evidence="2" id="KW-0560">Oxidoreductase</keyword>
<gene>
    <name evidence="4" type="ORF">S01H1_33389</name>
</gene>
<keyword evidence="1" id="KW-0285">Flavoprotein</keyword>
<feature type="non-terminal residue" evidence="4">
    <location>
        <position position="173"/>
    </location>
</feature>
<comment type="caution">
    <text evidence="4">The sequence shown here is derived from an EMBL/GenBank/DDBJ whole genome shotgun (WGS) entry which is preliminary data.</text>
</comment>